<name>A0A345ZBR4_9BACT</name>
<dbReference type="InterPro" id="IPR003593">
    <property type="entry name" value="AAA+_ATPase"/>
</dbReference>
<reference evidence="4 5" key="1">
    <citation type="submission" date="2017-12" db="EMBL/GenBank/DDBJ databases">
        <title>Chromulinavorax destructans is a abundant pathogen of dominant heterotrophic picoflagllates.</title>
        <authorList>
            <person name="Deeg C.M."/>
            <person name="Zimmer M."/>
            <person name="Suttle C.A."/>
        </authorList>
    </citation>
    <scope>NUCLEOTIDE SEQUENCE [LARGE SCALE GENOMIC DNA]</scope>
    <source>
        <strain evidence="4 5">SeV1</strain>
    </source>
</reference>
<dbReference type="InterPro" id="IPR003439">
    <property type="entry name" value="ABC_transporter-like_ATP-bd"/>
</dbReference>
<dbReference type="InterPro" id="IPR015854">
    <property type="entry name" value="ABC_transpr_LolD-like"/>
</dbReference>
<feature type="domain" description="ABC transporter" evidence="3">
    <location>
        <begin position="9"/>
        <end position="236"/>
    </location>
</feature>
<organism evidence="4 5">
    <name type="scientific">Candidatus Chromulinivorax destructor</name>
    <dbReference type="NCBI Taxonomy" id="2066483"/>
    <lineage>
        <taxon>Bacteria</taxon>
        <taxon>Candidatus Babelota</taxon>
        <taxon>Candidatus Babeliae</taxon>
        <taxon>Candidatus Babeliales</taxon>
        <taxon>Candidatus Chromulinivoraceae</taxon>
        <taxon>Candidatus Chromulinivorax</taxon>
    </lineage>
</organism>
<gene>
    <name evidence="4" type="ORF">C0J27_03170</name>
</gene>
<evidence type="ECO:0000313" key="5">
    <source>
        <dbReference type="Proteomes" id="UP000254834"/>
    </source>
</evidence>
<sequence length="236" mass="26347">MRFSMHVLLSIISLSKTYRQLGHIVEVFHDVSIEFQQGKSYAIMGASGSGKSTLIHLLAGIDTPSAGYIRLTTEKLSCEKYESFTPQKKAEFFQKNISIVFQQASLFAELTVLENVMLKAILAGTVTEQSLQHARNLLTEVNLLNKADAYPAMLSGGQQQRVAILRAIFIVPQFLLVDEPTGNLDDVSSQQVIDLLMHYQKKYNMGLIVSTHSKVIADRMEELCVVKDKKLDLIVV</sequence>
<dbReference type="PROSITE" id="PS00211">
    <property type="entry name" value="ABC_TRANSPORTER_1"/>
    <property type="match status" value="1"/>
</dbReference>
<keyword evidence="5" id="KW-1185">Reference proteome</keyword>
<dbReference type="Pfam" id="PF00005">
    <property type="entry name" value="ABC_tran"/>
    <property type="match status" value="1"/>
</dbReference>
<dbReference type="EMBL" id="CP025544">
    <property type="protein sequence ID" value="AXK60731.1"/>
    <property type="molecule type" value="Genomic_DNA"/>
</dbReference>
<dbReference type="InterPro" id="IPR027417">
    <property type="entry name" value="P-loop_NTPase"/>
</dbReference>
<dbReference type="SMART" id="SM00382">
    <property type="entry name" value="AAA"/>
    <property type="match status" value="1"/>
</dbReference>
<evidence type="ECO:0000256" key="2">
    <source>
        <dbReference type="ARBA" id="ARBA00022840"/>
    </source>
</evidence>
<dbReference type="Proteomes" id="UP000254834">
    <property type="component" value="Chromosome"/>
</dbReference>
<keyword evidence="2" id="KW-0067">ATP-binding</keyword>
<dbReference type="OrthoDB" id="9809450at2"/>
<protein>
    <recommendedName>
        <fullName evidence="3">ABC transporter domain-containing protein</fullName>
    </recommendedName>
</protein>
<dbReference type="GO" id="GO:0005524">
    <property type="term" value="F:ATP binding"/>
    <property type="evidence" value="ECO:0007669"/>
    <property type="project" value="UniProtKB-KW"/>
</dbReference>
<dbReference type="InterPro" id="IPR017871">
    <property type="entry name" value="ABC_transporter-like_CS"/>
</dbReference>
<accession>A0A345ZBR4</accession>
<dbReference type="PANTHER" id="PTHR24220">
    <property type="entry name" value="IMPORT ATP-BINDING PROTEIN"/>
    <property type="match status" value="1"/>
</dbReference>
<dbReference type="PROSITE" id="PS50893">
    <property type="entry name" value="ABC_TRANSPORTER_2"/>
    <property type="match status" value="1"/>
</dbReference>
<evidence type="ECO:0000259" key="3">
    <source>
        <dbReference type="PROSITE" id="PS50893"/>
    </source>
</evidence>
<proteinExistence type="predicted"/>
<dbReference type="SUPFAM" id="SSF52540">
    <property type="entry name" value="P-loop containing nucleoside triphosphate hydrolases"/>
    <property type="match status" value="1"/>
</dbReference>
<dbReference type="AlphaFoldDB" id="A0A345ZBR4"/>
<evidence type="ECO:0000256" key="1">
    <source>
        <dbReference type="ARBA" id="ARBA00022741"/>
    </source>
</evidence>
<dbReference type="Gene3D" id="3.40.50.300">
    <property type="entry name" value="P-loop containing nucleotide triphosphate hydrolases"/>
    <property type="match status" value="1"/>
</dbReference>
<keyword evidence="1" id="KW-0547">Nucleotide-binding</keyword>
<evidence type="ECO:0000313" key="4">
    <source>
        <dbReference type="EMBL" id="AXK60731.1"/>
    </source>
</evidence>
<dbReference type="KEGG" id="cdes:C0J27_03170"/>
<dbReference type="GO" id="GO:0016887">
    <property type="term" value="F:ATP hydrolysis activity"/>
    <property type="evidence" value="ECO:0007669"/>
    <property type="project" value="InterPro"/>
</dbReference>
<dbReference type="GO" id="GO:0005886">
    <property type="term" value="C:plasma membrane"/>
    <property type="evidence" value="ECO:0007669"/>
    <property type="project" value="TreeGrafter"/>
</dbReference>
<dbReference type="GO" id="GO:0022857">
    <property type="term" value="F:transmembrane transporter activity"/>
    <property type="evidence" value="ECO:0007669"/>
    <property type="project" value="TreeGrafter"/>
</dbReference>